<reference evidence="4" key="1">
    <citation type="submission" date="2017-03" db="EMBL/GenBank/DDBJ databases">
        <title>Genomes of endolithic fungi from Antarctica.</title>
        <authorList>
            <person name="Coleine C."/>
            <person name="Masonjones S."/>
            <person name="Stajich J.E."/>
        </authorList>
    </citation>
    <scope>NUCLEOTIDE SEQUENCE [LARGE SCALE GENOMIC DNA]</scope>
    <source>
        <strain evidence="4">CCFEE 5527</strain>
    </source>
</reference>
<gene>
    <name evidence="3" type="ORF">B0A48_17455</name>
</gene>
<evidence type="ECO:0000313" key="3">
    <source>
        <dbReference type="EMBL" id="OQN96901.1"/>
    </source>
</evidence>
<evidence type="ECO:0000313" key="4">
    <source>
        <dbReference type="Proteomes" id="UP000192596"/>
    </source>
</evidence>
<dbReference type="AlphaFoldDB" id="A0A1V8SDK2"/>
<protein>
    <submittedName>
        <fullName evidence="3">Uncharacterized protein</fullName>
    </submittedName>
</protein>
<keyword evidence="2" id="KW-0812">Transmembrane</keyword>
<feature type="compositionally biased region" description="Polar residues" evidence="1">
    <location>
        <begin position="123"/>
        <end position="134"/>
    </location>
</feature>
<keyword evidence="2" id="KW-0472">Membrane</keyword>
<feature type="compositionally biased region" description="Polar residues" evidence="1">
    <location>
        <begin position="477"/>
        <end position="488"/>
    </location>
</feature>
<feature type="compositionally biased region" description="Polar residues" evidence="1">
    <location>
        <begin position="1"/>
        <end position="14"/>
    </location>
</feature>
<feature type="compositionally biased region" description="Low complexity" evidence="1">
    <location>
        <begin position="99"/>
        <end position="122"/>
    </location>
</feature>
<feature type="compositionally biased region" description="Low complexity" evidence="1">
    <location>
        <begin position="15"/>
        <end position="25"/>
    </location>
</feature>
<feature type="compositionally biased region" description="Basic and acidic residues" evidence="1">
    <location>
        <begin position="258"/>
        <end position="273"/>
    </location>
</feature>
<proteinExistence type="predicted"/>
<feature type="region of interest" description="Disordered" evidence="1">
    <location>
        <begin position="180"/>
        <end position="586"/>
    </location>
</feature>
<sequence>MSNTTITSTLPESTSSQVSISESSVQASQSSAIASSVSSAAQSSEQQAGSTVIVTNTASSVPPSTQVFTSVVTQTPAAGESSKAPITVVVTQVSSAQITAGPTEASSGTSAAASSTSSTPASLANNGSGGTKESTGLPPAGRTAIAVVVPVVVVALLVIGALFFWRRRKSKKAAEEQRRKEVEDYGFNPNHDPTIPAVASEGPEMTQDSNSGYRGWGAAGLASTRKASTTLSGGHTHGQLSDAGSQPYGSSSPGGPPSDDRSDNALVSKRETMSSDELGALGAGPTVLGVGAAAGAGAVRRGPSNASSHYSNAAHSEHSDDNVPQMPPLSQSYDQYAQPQAYGNYGQAGPYGDGSPVKEGDAEAALLGSSMGGSWNSLQRTLDGHGNEERRGRSPGSGAEGSFSDADHEVANGMRFGIPDLWNNNRSFLSPPMDGQQAGLESINTQSPVSPSSPVSFQDFLSQVPPPPQPHARPDETATQPSASSARHTSVRRLLPRFSAPRSSLDNPFPRPIAPSSPRLPRRVRSTPDRYTDSLLPDQLSSRTSDEEFPFRNQSTGDANVVDDTENDPHRNESRATAVADEEDDPLKQEIDRLVAANASVDEQARAFL</sequence>
<evidence type="ECO:0000256" key="2">
    <source>
        <dbReference type="SAM" id="Phobius"/>
    </source>
</evidence>
<feature type="region of interest" description="Disordered" evidence="1">
    <location>
        <begin position="99"/>
        <end position="137"/>
    </location>
</feature>
<comment type="caution">
    <text evidence="3">The sequence shown here is derived from an EMBL/GenBank/DDBJ whole genome shotgun (WGS) entry which is preliminary data.</text>
</comment>
<evidence type="ECO:0000256" key="1">
    <source>
        <dbReference type="SAM" id="MobiDB-lite"/>
    </source>
</evidence>
<feature type="compositionally biased region" description="Polar residues" evidence="1">
    <location>
        <begin position="328"/>
        <end position="338"/>
    </location>
</feature>
<dbReference type="EMBL" id="NAJO01000060">
    <property type="protein sequence ID" value="OQN96901.1"/>
    <property type="molecule type" value="Genomic_DNA"/>
</dbReference>
<accession>A0A1V8SDK2</accession>
<organism evidence="3 4">
    <name type="scientific">Cryoendolithus antarcticus</name>
    <dbReference type="NCBI Taxonomy" id="1507870"/>
    <lineage>
        <taxon>Eukaryota</taxon>
        <taxon>Fungi</taxon>
        <taxon>Dikarya</taxon>
        <taxon>Ascomycota</taxon>
        <taxon>Pezizomycotina</taxon>
        <taxon>Dothideomycetes</taxon>
        <taxon>Dothideomycetidae</taxon>
        <taxon>Cladosporiales</taxon>
        <taxon>Cladosporiaceae</taxon>
        <taxon>Cryoendolithus</taxon>
    </lineage>
</organism>
<feature type="compositionally biased region" description="Polar residues" evidence="1">
    <location>
        <begin position="225"/>
        <end position="243"/>
    </location>
</feature>
<keyword evidence="2" id="KW-1133">Transmembrane helix</keyword>
<feature type="compositionally biased region" description="Low complexity" evidence="1">
    <location>
        <begin position="244"/>
        <end position="253"/>
    </location>
</feature>
<feature type="transmembrane region" description="Helical" evidence="2">
    <location>
        <begin position="144"/>
        <end position="165"/>
    </location>
</feature>
<dbReference type="InParanoid" id="A0A1V8SDK2"/>
<feature type="compositionally biased region" description="Basic and acidic residues" evidence="1">
    <location>
        <begin position="382"/>
        <end position="392"/>
    </location>
</feature>
<feature type="region of interest" description="Disordered" evidence="1">
    <location>
        <begin position="1"/>
        <end position="25"/>
    </location>
</feature>
<feature type="compositionally biased region" description="Low complexity" evidence="1">
    <location>
        <begin position="447"/>
        <end position="456"/>
    </location>
</feature>
<dbReference type="OrthoDB" id="5411678at2759"/>
<dbReference type="Proteomes" id="UP000192596">
    <property type="component" value="Unassembled WGS sequence"/>
</dbReference>
<name>A0A1V8SDK2_9PEZI</name>
<keyword evidence="4" id="KW-1185">Reference proteome</keyword>
<feature type="compositionally biased region" description="Low complexity" evidence="1">
    <location>
        <begin position="278"/>
        <end position="314"/>
    </location>
</feature>